<evidence type="ECO:0000259" key="8">
    <source>
        <dbReference type="Pfam" id="PF00501"/>
    </source>
</evidence>
<dbReference type="CDD" id="cd05930">
    <property type="entry name" value="A_NRPS"/>
    <property type="match status" value="1"/>
</dbReference>
<comment type="catalytic activity">
    <reaction evidence="4">
        <text>(E)-4-coumarate + ATP + H(+) = (E)-4-coumaroyl-AMP + diphosphate</text>
        <dbReference type="Rhea" id="RHEA:72419"/>
        <dbReference type="ChEBI" id="CHEBI:12876"/>
        <dbReference type="ChEBI" id="CHEBI:15378"/>
        <dbReference type="ChEBI" id="CHEBI:30616"/>
        <dbReference type="ChEBI" id="CHEBI:33019"/>
        <dbReference type="ChEBI" id="CHEBI:192348"/>
    </reaction>
    <physiologicalReaction direction="left-to-right" evidence="4">
        <dbReference type="Rhea" id="RHEA:72420"/>
    </physiologicalReaction>
</comment>
<dbReference type="Proteomes" id="UP000015105">
    <property type="component" value="Chromosome 7D"/>
</dbReference>
<dbReference type="Gramene" id="AET7Gv20073800.2">
    <property type="protein sequence ID" value="AET7Gv20073800.2"/>
    <property type="gene ID" value="AET7Gv20073800"/>
</dbReference>
<dbReference type="EnsemblPlants" id="AET7Gv20073800.2">
    <property type="protein sequence ID" value="AET7Gv20073800.2"/>
    <property type="gene ID" value="AET7Gv20073800"/>
</dbReference>
<dbReference type="FunFam" id="3.30.300.30:FF:000022">
    <property type="entry name" value="Putative acyl-activating enzyme 19"/>
    <property type="match status" value="1"/>
</dbReference>
<evidence type="ECO:0000256" key="7">
    <source>
        <dbReference type="SAM" id="MobiDB-lite"/>
    </source>
</evidence>
<dbReference type="Gene3D" id="3.40.50.12780">
    <property type="entry name" value="N-terminal domain of ligase-like"/>
    <property type="match status" value="1"/>
</dbReference>
<dbReference type="Pfam" id="PF00501">
    <property type="entry name" value="AMP-binding"/>
    <property type="match status" value="1"/>
</dbReference>
<dbReference type="GO" id="GO:0043041">
    <property type="term" value="P:amino acid activation for nonribosomal peptide biosynthetic process"/>
    <property type="evidence" value="ECO:0007669"/>
    <property type="project" value="TreeGrafter"/>
</dbReference>
<evidence type="ECO:0000256" key="3">
    <source>
        <dbReference type="ARBA" id="ARBA00022842"/>
    </source>
</evidence>
<accession>A0A453QE46</accession>
<proteinExistence type="predicted"/>
<evidence type="ECO:0000256" key="2">
    <source>
        <dbReference type="ARBA" id="ARBA00012959"/>
    </source>
</evidence>
<dbReference type="AlphaFoldDB" id="A0A453QE46"/>
<evidence type="ECO:0000256" key="5">
    <source>
        <dbReference type="ARBA" id="ARBA00034223"/>
    </source>
</evidence>
<sequence length="588" mass="64349">DEPCCISHAFDRAARRDPARLAVVHAGDGRRRFACGDLLSAVSSLSRRIAAALPRPSTDHPGDEGSPGCLDRHGGGADATPRVVGVYASPSVEYVVAVLAVLRCAEAFLPLDPSWPEDRVRSAVSASNAALVVSAGVSHEDDVLKGSSCPVLQFNGDIRCRQGSDDVEAGVGGDELVWPCERERLRDFCYVMFTSGSTGRPKGVCGMEKGLLNRFLWMQRRNPLCSDDVLLFKTSVSFVDHLQEFLSAVLTSTTLVIPPIDWRANPTSLANLIKAYRISRMTIVPSLMEIILPTLEKNISCVYNSLKILVFSGEILSLVLWKRVREILPETTIINLYGTTEVSGDCTFFDCKDLPGILEREEITSVPIGFPIANCEVFLVTHAGIADEGEICVSGACLFNGYLAEFLSSNHTEGSVISTYYKTGDYARRLKAGELVFLGRKDRTVKIYGQRFSLEEVESTLKEHPAVSDAALTFQSKGSPDYKAYLVFKNKDGIVKDSLQYREVNSSQDIMASIRSWLIKKVPPAMIPSFFLHVKSLPLTSSGKVDYVKLSSLECASEPCGIAQIKSGSGLVNPYLQVIKKPTSWRLT</sequence>
<dbReference type="FunFam" id="3.40.50.12780:FF:000049">
    <property type="entry name" value="Putative acyl-activating enzyme 19"/>
    <property type="match status" value="1"/>
</dbReference>
<evidence type="ECO:0000256" key="1">
    <source>
        <dbReference type="ARBA" id="ARBA00001946"/>
    </source>
</evidence>
<feature type="domain" description="AMP-binding enzyme C-terminal" evidence="9">
    <location>
        <begin position="456"/>
        <end position="544"/>
    </location>
</feature>
<dbReference type="InterPro" id="IPR000873">
    <property type="entry name" value="AMP-dep_synth/lig_dom"/>
</dbReference>
<dbReference type="InterPro" id="IPR052091">
    <property type="entry name" value="Beta-ala_Activ/Resist"/>
</dbReference>
<dbReference type="GO" id="GO:0106290">
    <property type="term" value="F:trans-cinnamate-CoA ligase activity"/>
    <property type="evidence" value="ECO:0007669"/>
    <property type="project" value="UniProtKB-ARBA"/>
</dbReference>
<reference evidence="10" key="4">
    <citation type="submission" date="2019-03" db="UniProtKB">
        <authorList>
            <consortium name="EnsemblPlants"/>
        </authorList>
    </citation>
    <scope>IDENTIFICATION</scope>
</reference>
<dbReference type="EnsemblPlants" id="AET7Gv20073800.12">
    <property type="protein sequence ID" value="AET7Gv20073800.12"/>
    <property type="gene ID" value="AET7Gv20073800"/>
</dbReference>
<dbReference type="Pfam" id="PF13193">
    <property type="entry name" value="AMP-binding_C"/>
    <property type="match status" value="1"/>
</dbReference>
<dbReference type="GO" id="GO:0016207">
    <property type="term" value="F:4-coumarate-CoA ligase activity"/>
    <property type="evidence" value="ECO:0007669"/>
    <property type="project" value="UniProtKB-EC"/>
</dbReference>
<evidence type="ECO:0000313" key="10">
    <source>
        <dbReference type="EnsemblPlants" id="AET7Gv20073800.12"/>
    </source>
</evidence>
<reference evidence="10" key="3">
    <citation type="journal article" date="2017" name="Nature">
        <title>Genome sequence of the progenitor of the wheat D genome Aegilops tauschii.</title>
        <authorList>
            <person name="Luo M.C."/>
            <person name="Gu Y.Q."/>
            <person name="Puiu D."/>
            <person name="Wang H."/>
            <person name="Twardziok S.O."/>
            <person name="Deal K.R."/>
            <person name="Huo N."/>
            <person name="Zhu T."/>
            <person name="Wang L."/>
            <person name="Wang Y."/>
            <person name="McGuire P.E."/>
            <person name="Liu S."/>
            <person name="Long H."/>
            <person name="Ramasamy R.K."/>
            <person name="Rodriguez J.C."/>
            <person name="Van S.L."/>
            <person name="Yuan L."/>
            <person name="Wang Z."/>
            <person name="Xia Z."/>
            <person name="Xiao L."/>
            <person name="Anderson O.D."/>
            <person name="Ouyang S."/>
            <person name="Liang Y."/>
            <person name="Zimin A.V."/>
            <person name="Pertea G."/>
            <person name="Qi P."/>
            <person name="Bennetzen J.L."/>
            <person name="Dai X."/>
            <person name="Dawson M.W."/>
            <person name="Muller H.G."/>
            <person name="Kugler K."/>
            <person name="Rivarola-Duarte L."/>
            <person name="Spannagl M."/>
            <person name="Mayer K.F.X."/>
            <person name="Lu F.H."/>
            <person name="Bevan M.W."/>
            <person name="Leroy P."/>
            <person name="Li P."/>
            <person name="You F.M."/>
            <person name="Sun Q."/>
            <person name="Liu Z."/>
            <person name="Lyons E."/>
            <person name="Wicker T."/>
            <person name="Salzberg S.L."/>
            <person name="Devos K.M."/>
            <person name="Dvorak J."/>
        </authorList>
    </citation>
    <scope>NUCLEOTIDE SEQUENCE [LARGE SCALE GENOMIC DNA]</scope>
    <source>
        <strain evidence="10">cv. AL8/78</strain>
    </source>
</reference>
<dbReference type="Gramene" id="AET7Gv20073800.12">
    <property type="protein sequence ID" value="AET7Gv20073800.12"/>
    <property type="gene ID" value="AET7Gv20073800"/>
</dbReference>
<evidence type="ECO:0000256" key="6">
    <source>
        <dbReference type="ARBA" id="ARBA00034252"/>
    </source>
</evidence>
<evidence type="ECO:0000256" key="4">
    <source>
        <dbReference type="ARBA" id="ARBA00034219"/>
    </source>
</evidence>
<reference evidence="11" key="2">
    <citation type="journal article" date="2017" name="Nat. Plants">
        <title>The Aegilops tauschii genome reveals multiple impacts of transposons.</title>
        <authorList>
            <person name="Zhao G."/>
            <person name="Zou C."/>
            <person name="Li K."/>
            <person name="Wang K."/>
            <person name="Li T."/>
            <person name="Gao L."/>
            <person name="Zhang X."/>
            <person name="Wang H."/>
            <person name="Yang Z."/>
            <person name="Liu X."/>
            <person name="Jiang W."/>
            <person name="Mao L."/>
            <person name="Kong X."/>
            <person name="Jiao Y."/>
            <person name="Jia J."/>
        </authorList>
    </citation>
    <scope>NUCLEOTIDE SEQUENCE [LARGE SCALE GENOMIC DNA]</scope>
    <source>
        <strain evidence="11">cv. AL8/78</strain>
    </source>
</reference>
<dbReference type="PANTHER" id="PTHR44394">
    <property type="entry name" value="BETA-ALANINE-ACTIVATING ENZYME"/>
    <property type="match status" value="1"/>
</dbReference>
<dbReference type="SUPFAM" id="SSF56801">
    <property type="entry name" value="Acetyl-CoA synthetase-like"/>
    <property type="match status" value="1"/>
</dbReference>
<dbReference type="GO" id="GO:0009698">
    <property type="term" value="P:phenylpropanoid metabolic process"/>
    <property type="evidence" value="ECO:0007669"/>
    <property type="project" value="UniProtKB-ARBA"/>
</dbReference>
<dbReference type="PROSITE" id="PS00455">
    <property type="entry name" value="AMP_BINDING"/>
    <property type="match status" value="1"/>
</dbReference>
<dbReference type="InterPro" id="IPR042099">
    <property type="entry name" value="ANL_N_sf"/>
</dbReference>
<keyword evidence="11" id="KW-1185">Reference proteome</keyword>
<reference evidence="10" key="5">
    <citation type="journal article" date="2021" name="G3 (Bethesda)">
        <title>Aegilops tauschii genome assembly Aet v5.0 features greater sequence contiguity and improved annotation.</title>
        <authorList>
            <person name="Wang L."/>
            <person name="Zhu T."/>
            <person name="Rodriguez J.C."/>
            <person name="Deal K.R."/>
            <person name="Dubcovsky J."/>
            <person name="McGuire P.E."/>
            <person name="Lux T."/>
            <person name="Spannagl M."/>
            <person name="Mayer K.F.X."/>
            <person name="Baldrich P."/>
            <person name="Meyers B.C."/>
            <person name="Huo N."/>
            <person name="Gu Y.Q."/>
            <person name="Zhou H."/>
            <person name="Devos K.M."/>
            <person name="Bennetzen J.L."/>
            <person name="Unver T."/>
            <person name="Budak H."/>
            <person name="Gulick P.J."/>
            <person name="Galiba G."/>
            <person name="Kalapos B."/>
            <person name="Nelson D.R."/>
            <person name="Li P."/>
            <person name="You F.M."/>
            <person name="Luo M.C."/>
            <person name="Dvorak J."/>
        </authorList>
    </citation>
    <scope>NUCLEOTIDE SEQUENCE [LARGE SCALE GENOMIC DNA]</scope>
    <source>
        <strain evidence="10">cv. AL8/78</strain>
    </source>
</reference>
<comment type="catalytic activity">
    <reaction evidence="5">
        <text>(E)-4-coumaroyl-AMP + CoA = (E)-4-coumaroyl-CoA + AMP + H(+)</text>
        <dbReference type="Rhea" id="RHEA:72423"/>
        <dbReference type="ChEBI" id="CHEBI:15378"/>
        <dbReference type="ChEBI" id="CHEBI:57287"/>
        <dbReference type="ChEBI" id="CHEBI:85008"/>
        <dbReference type="ChEBI" id="CHEBI:192348"/>
        <dbReference type="ChEBI" id="CHEBI:456215"/>
    </reaction>
    <physiologicalReaction direction="left-to-right" evidence="5">
        <dbReference type="Rhea" id="RHEA:72424"/>
    </physiologicalReaction>
</comment>
<protein>
    <recommendedName>
        <fullName evidence="2">4-coumarate--CoA ligase</fullName>
        <ecNumber evidence="2">6.2.1.12</ecNumber>
    </recommendedName>
</protein>
<feature type="domain" description="AMP-dependent synthetase/ligase" evidence="8">
    <location>
        <begin position="83"/>
        <end position="403"/>
    </location>
</feature>
<dbReference type="InterPro" id="IPR025110">
    <property type="entry name" value="AMP-bd_C"/>
</dbReference>
<dbReference type="InterPro" id="IPR045851">
    <property type="entry name" value="AMP-bd_C_sf"/>
</dbReference>
<organism evidence="10 11">
    <name type="scientific">Aegilops tauschii subsp. strangulata</name>
    <name type="common">Goatgrass</name>
    <dbReference type="NCBI Taxonomy" id="200361"/>
    <lineage>
        <taxon>Eukaryota</taxon>
        <taxon>Viridiplantae</taxon>
        <taxon>Streptophyta</taxon>
        <taxon>Embryophyta</taxon>
        <taxon>Tracheophyta</taxon>
        <taxon>Spermatophyta</taxon>
        <taxon>Magnoliopsida</taxon>
        <taxon>Liliopsida</taxon>
        <taxon>Poales</taxon>
        <taxon>Poaceae</taxon>
        <taxon>BOP clade</taxon>
        <taxon>Pooideae</taxon>
        <taxon>Triticodae</taxon>
        <taxon>Triticeae</taxon>
        <taxon>Triticinae</taxon>
        <taxon>Aegilops</taxon>
    </lineage>
</organism>
<dbReference type="Gene3D" id="3.30.300.30">
    <property type="match status" value="1"/>
</dbReference>
<dbReference type="InterPro" id="IPR020845">
    <property type="entry name" value="AMP-binding_CS"/>
</dbReference>
<evidence type="ECO:0000259" key="9">
    <source>
        <dbReference type="Pfam" id="PF13193"/>
    </source>
</evidence>
<dbReference type="PANTHER" id="PTHR44394:SF1">
    <property type="entry name" value="BETA-ALANINE-ACTIVATING ENZYME"/>
    <property type="match status" value="1"/>
</dbReference>
<evidence type="ECO:0000313" key="11">
    <source>
        <dbReference type="Proteomes" id="UP000015105"/>
    </source>
</evidence>
<reference evidence="11" key="1">
    <citation type="journal article" date="2014" name="Science">
        <title>Ancient hybridizations among the ancestral genomes of bread wheat.</title>
        <authorList>
            <consortium name="International Wheat Genome Sequencing Consortium,"/>
            <person name="Marcussen T."/>
            <person name="Sandve S.R."/>
            <person name="Heier L."/>
            <person name="Spannagl M."/>
            <person name="Pfeifer M."/>
            <person name="Jakobsen K.S."/>
            <person name="Wulff B.B."/>
            <person name="Steuernagel B."/>
            <person name="Mayer K.F."/>
            <person name="Olsen O.A."/>
        </authorList>
    </citation>
    <scope>NUCLEOTIDE SEQUENCE [LARGE SCALE GENOMIC DNA]</scope>
    <source>
        <strain evidence="11">cv. AL8/78</strain>
    </source>
</reference>
<name>A0A453QE46_AEGTS</name>
<feature type="region of interest" description="Disordered" evidence="7">
    <location>
        <begin position="53"/>
        <end position="74"/>
    </location>
</feature>
<keyword evidence="3" id="KW-0460">Magnesium</keyword>
<comment type="catalytic activity">
    <reaction evidence="6">
        <text>(E)-4-coumarate + ATP + CoA = (E)-4-coumaroyl-CoA + AMP + diphosphate</text>
        <dbReference type="Rhea" id="RHEA:19641"/>
        <dbReference type="ChEBI" id="CHEBI:12876"/>
        <dbReference type="ChEBI" id="CHEBI:30616"/>
        <dbReference type="ChEBI" id="CHEBI:33019"/>
        <dbReference type="ChEBI" id="CHEBI:57287"/>
        <dbReference type="ChEBI" id="CHEBI:85008"/>
        <dbReference type="ChEBI" id="CHEBI:456215"/>
        <dbReference type="EC" id="6.2.1.12"/>
    </reaction>
    <physiologicalReaction direction="left-to-right" evidence="6">
        <dbReference type="Rhea" id="RHEA:19642"/>
    </physiologicalReaction>
</comment>
<dbReference type="EC" id="6.2.1.12" evidence="2"/>
<comment type="cofactor">
    <cofactor evidence="1">
        <name>Mg(2+)</name>
        <dbReference type="ChEBI" id="CHEBI:18420"/>
    </cofactor>
</comment>